<dbReference type="EMBL" id="DXFT01000087">
    <property type="protein sequence ID" value="HIX03351.1"/>
    <property type="molecule type" value="Genomic_DNA"/>
</dbReference>
<protein>
    <submittedName>
        <fullName evidence="1">Uncharacterized protein</fullName>
    </submittedName>
</protein>
<sequence length="135" mass="15041">MKKYIGRNILWVVLAGAVILLAYMFNVVEPADSKSEELAIKKEAQVMPEAAGVVPFVLGCETYEPVAKEALPQEVRSAIATRYVAYAISNVFKDHEDNYKVVLKNQNSKMIAFYTADGEYLKQEVVKPVQVVALN</sequence>
<accession>A0A9D1UZG2</accession>
<reference evidence="1" key="2">
    <citation type="submission" date="2021-04" db="EMBL/GenBank/DDBJ databases">
        <authorList>
            <person name="Gilroy R."/>
        </authorList>
    </citation>
    <scope>NUCLEOTIDE SEQUENCE</scope>
    <source>
        <strain evidence="1">23274</strain>
    </source>
</reference>
<comment type="caution">
    <text evidence="1">The sequence shown here is derived from an EMBL/GenBank/DDBJ whole genome shotgun (WGS) entry which is preliminary data.</text>
</comment>
<evidence type="ECO:0000313" key="1">
    <source>
        <dbReference type="EMBL" id="HIX03351.1"/>
    </source>
</evidence>
<evidence type="ECO:0000313" key="2">
    <source>
        <dbReference type="Proteomes" id="UP000824202"/>
    </source>
</evidence>
<dbReference type="AlphaFoldDB" id="A0A9D1UZG2"/>
<reference evidence="1" key="1">
    <citation type="journal article" date="2021" name="PeerJ">
        <title>Extensive microbial diversity within the chicken gut microbiome revealed by metagenomics and culture.</title>
        <authorList>
            <person name="Gilroy R."/>
            <person name="Ravi A."/>
            <person name="Getino M."/>
            <person name="Pursley I."/>
            <person name="Horton D.L."/>
            <person name="Alikhan N.F."/>
            <person name="Baker D."/>
            <person name="Gharbi K."/>
            <person name="Hall N."/>
            <person name="Watson M."/>
            <person name="Adriaenssens E.M."/>
            <person name="Foster-Nyarko E."/>
            <person name="Jarju S."/>
            <person name="Secka A."/>
            <person name="Antonio M."/>
            <person name="Oren A."/>
            <person name="Chaudhuri R.R."/>
            <person name="La Ragione R."/>
            <person name="Hildebrand F."/>
            <person name="Pallen M.J."/>
        </authorList>
    </citation>
    <scope>NUCLEOTIDE SEQUENCE</scope>
    <source>
        <strain evidence="1">23274</strain>
    </source>
</reference>
<dbReference type="Proteomes" id="UP000824202">
    <property type="component" value="Unassembled WGS sequence"/>
</dbReference>
<proteinExistence type="predicted"/>
<organism evidence="1 2">
    <name type="scientific">Candidatus Odoribacter faecigallinarum</name>
    <dbReference type="NCBI Taxonomy" id="2838706"/>
    <lineage>
        <taxon>Bacteria</taxon>
        <taxon>Pseudomonadati</taxon>
        <taxon>Bacteroidota</taxon>
        <taxon>Bacteroidia</taxon>
        <taxon>Bacteroidales</taxon>
        <taxon>Odoribacteraceae</taxon>
        <taxon>Odoribacter</taxon>
    </lineage>
</organism>
<dbReference type="Gene3D" id="3.10.450.360">
    <property type="match status" value="1"/>
</dbReference>
<dbReference type="SUPFAM" id="SSF160574">
    <property type="entry name" value="BT0923-like"/>
    <property type="match status" value="1"/>
</dbReference>
<name>A0A9D1UZG2_9BACT</name>
<gene>
    <name evidence="1" type="ORF">H9863_04440</name>
</gene>